<dbReference type="InterPro" id="IPR011527">
    <property type="entry name" value="ABC1_TM_dom"/>
</dbReference>
<gene>
    <name evidence="10" type="primary">cydD</name>
    <name evidence="10" type="ORF">G9U51_15685</name>
</gene>
<feature type="domain" description="ABC transporter" evidence="8">
    <location>
        <begin position="320"/>
        <end position="516"/>
    </location>
</feature>
<dbReference type="PANTHER" id="PTHR24221">
    <property type="entry name" value="ATP-BINDING CASSETTE SUB-FAMILY B"/>
    <property type="match status" value="1"/>
</dbReference>
<dbReference type="NCBIfam" id="TIGR02857">
    <property type="entry name" value="CydD"/>
    <property type="match status" value="1"/>
</dbReference>
<comment type="caution">
    <text evidence="10">The sequence shown here is derived from an EMBL/GenBank/DDBJ whole genome shotgun (WGS) entry which is preliminary data.</text>
</comment>
<dbReference type="PANTHER" id="PTHR24221:SF590">
    <property type="entry name" value="COMPONENT LINKED WITH THE ASSEMBLY OF CYTOCHROME' TRANSPORT TRANSMEMBRANE ATP-BINDING PROTEIN ABC TRANSPORTER CYDD-RELATED"/>
    <property type="match status" value="1"/>
</dbReference>
<evidence type="ECO:0000259" key="9">
    <source>
        <dbReference type="PROSITE" id="PS50929"/>
    </source>
</evidence>
<dbReference type="PROSITE" id="PS50893">
    <property type="entry name" value="ABC_TRANSPORTER_2"/>
    <property type="match status" value="1"/>
</dbReference>
<evidence type="ECO:0000313" key="10">
    <source>
        <dbReference type="EMBL" id="NHN57213.1"/>
    </source>
</evidence>
<feature type="transmembrane region" description="Helical" evidence="7">
    <location>
        <begin position="129"/>
        <end position="149"/>
    </location>
</feature>
<dbReference type="InterPro" id="IPR027417">
    <property type="entry name" value="P-loop_NTPase"/>
</dbReference>
<dbReference type="GO" id="GO:0005886">
    <property type="term" value="C:plasma membrane"/>
    <property type="evidence" value="ECO:0007669"/>
    <property type="project" value="UniProtKB-SubCell"/>
</dbReference>
<evidence type="ECO:0000313" key="11">
    <source>
        <dbReference type="Proteomes" id="UP000744769"/>
    </source>
</evidence>
<feature type="transmembrane region" description="Helical" evidence="7">
    <location>
        <begin position="21"/>
        <end position="45"/>
    </location>
</feature>
<keyword evidence="6 7" id="KW-0472">Membrane</keyword>
<keyword evidence="2 7" id="KW-0812">Transmembrane</keyword>
<dbReference type="InterPro" id="IPR003593">
    <property type="entry name" value="AAA+_ATPase"/>
</dbReference>
<dbReference type="RefSeq" id="WP_166198271.1">
    <property type="nucleotide sequence ID" value="NZ_JAAOIV010000013.1"/>
</dbReference>
<dbReference type="SUPFAM" id="SSF90123">
    <property type="entry name" value="ABC transporter transmembrane region"/>
    <property type="match status" value="1"/>
</dbReference>
<evidence type="ECO:0000256" key="1">
    <source>
        <dbReference type="ARBA" id="ARBA00004651"/>
    </source>
</evidence>
<feature type="transmembrane region" description="Helical" evidence="7">
    <location>
        <begin position="51"/>
        <end position="70"/>
    </location>
</feature>
<dbReference type="PROSITE" id="PS50929">
    <property type="entry name" value="ABC_TM1F"/>
    <property type="match status" value="1"/>
</dbReference>
<evidence type="ECO:0000256" key="6">
    <source>
        <dbReference type="ARBA" id="ARBA00023136"/>
    </source>
</evidence>
<organism evidence="10 11">
    <name type="scientific">Metallococcus carri</name>
    <dbReference type="NCBI Taxonomy" id="1656884"/>
    <lineage>
        <taxon>Bacteria</taxon>
        <taxon>Bacillati</taxon>
        <taxon>Actinomycetota</taxon>
        <taxon>Actinomycetes</taxon>
        <taxon>Micrococcales</taxon>
        <taxon>Dermacoccaceae</taxon>
        <taxon>Metallococcus</taxon>
    </lineage>
</organism>
<dbReference type="CDD" id="cd18584">
    <property type="entry name" value="ABC_6TM_AarD_CydD"/>
    <property type="match status" value="1"/>
</dbReference>
<reference evidence="10" key="1">
    <citation type="submission" date="2020-03" db="EMBL/GenBank/DDBJ databases">
        <title>Draft sequencing of Calidifontibacter sp. DB0510.</title>
        <authorList>
            <person name="Kim D.-U."/>
        </authorList>
    </citation>
    <scope>NUCLEOTIDE SEQUENCE</scope>
    <source>
        <strain evidence="10">DB0510</strain>
    </source>
</reference>
<sequence length="518" mass="54008">MRPFDPRLVRELPQTRAPVAALGLLGAAAGVAAIGQAFAIAWLVTALVGGGSLWAPAVTVATILAVRGILSATTEVTATWAGARVAGVLRERILGRWSRATADDRPAPERMLTISTHGASSVEPYVARYLPALVAAAVVPPLAIVTLLVVDWSSALIVVATVPLLPVFAALIGRHTQEATQRRWATQTRLAGHFLDVMRGLPTLVSYGRAEKQADQVAAVGDRHRIATVRTLKIAFLSSAALELLATISVAIVAVWTGMRLAWGNLDLQVALTAILLAPEAYWPIRRVGQEFHAAADGAEAIDALLADVPPACFAGRESMSVRDLSYRYPGANVDVLQGISYAVRPGLTVVTGPSGCGKTTLLELLAGLRTPTAGAAEVPRTHLVTQTPFVLPATVADNLALGTGASPAQIAAACAATGLDRVIAGLPDGTATLLGDNGFGLSAGQRARLGLTRAMLSDAAVVLLDEPTAHLDPASARQVRSVIRDLARTRPVVAVTHDPELAALADAQWPLTERVPA</sequence>
<dbReference type="GO" id="GO:0016887">
    <property type="term" value="F:ATP hydrolysis activity"/>
    <property type="evidence" value="ECO:0007669"/>
    <property type="project" value="InterPro"/>
</dbReference>
<dbReference type="InterPro" id="IPR003439">
    <property type="entry name" value="ABC_transporter-like_ATP-bd"/>
</dbReference>
<proteinExistence type="predicted"/>
<dbReference type="GO" id="GO:0140359">
    <property type="term" value="F:ABC-type transporter activity"/>
    <property type="evidence" value="ECO:0007669"/>
    <property type="project" value="InterPro"/>
</dbReference>
<keyword evidence="4" id="KW-0067">ATP-binding</keyword>
<dbReference type="CDD" id="cd03228">
    <property type="entry name" value="ABCC_MRP_Like"/>
    <property type="match status" value="1"/>
</dbReference>
<feature type="transmembrane region" description="Helical" evidence="7">
    <location>
        <begin position="155"/>
        <end position="173"/>
    </location>
</feature>
<feature type="domain" description="ABC transmembrane type-1" evidence="9">
    <location>
        <begin position="20"/>
        <end position="297"/>
    </location>
</feature>
<keyword evidence="5 7" id="KW-1133">Transmembrane helix</keyword>
<dbReference type="Pfam" id="PF00664">
    <property type="entry name" value="ABC_membrane"/>
    <property type="match status" value="1"/>
</dbReference>
<keyword evidence="3" id="KW-0547">Nucleotide-binding</keyword>
<dbReference type="SUPFAM" id="SSF52540">
    <property type="entry name" value="P-loop containing nucleoside triphosphate hydrolases"/>
    <property type="match status" value="1"/>
</dbReference>
<protein>
    <submittedName>
        <fullName evidence="10">Thiol reductant ABC exporter subunit CydD</fullName>
    </submittedName>
</protein>
<dbReference type="GO" id="GO:0005524">
    <property type="term" value="F:ATP binding"/>
    <property type="evidence" value="ECO:0007669"/>
    <property type="project" value="UniProtKB-KW"/>
</dbReference>
<dbReference type="InterPro" id="IPR039421">
    <property type="entry name" value="Type_1_exporter"/>
</dbReference>
<accession>A0A967EHV8</accession>
<dbReference type="Pfam" id="PF00005">
    <property type="entry name" value="ABC_tran"/>
    <property type="match status" value="1"/>
</dbReference>
<dbReference type="Gene3D" id="3.40.50.300">
    <property type="entry name" value="P-loop containing nucleotide triphosphate hydrolases"/>
    <property type="match status" value="1"/>
</dbReference>
<evidence type="ECO:0000256" key="3">
    <source>
        <dbReference type="ARBA" id="ARBA00022741"/>
    </source>
</evidence>
<dbReference type="GO" id="GO:0042883">
    <property type="term" value="P:cysteine transport"/>
    <property type="evidence" value="ECO:0007669"/>
    <property type="project" value="InterPro"/>
</dbReference>
<evidence type="ECO:0000259" key="8">
    <source>
        <dbReference type="PROSITE" id="PS50893"/>
    </source>
</evidence>
<evidence type="ECO:0000256" key="4">
    <source>
        <dbReference type="ARBA" id="ARBA00022840"/>
    </source>
</evidence>
<dbReference type="Proteomes" id="UP000744769">
    <property type="component" value="Unassembled WGS sequence"/>
</dbReference>
<dbReference type="AlphaFoldDB" id="A0A967EHV8"/>
<evidence type="ECO:0000256" key="7">
    <source>
        <dbReference type="SAM" id="Phobius"/>
    </source>
</evidence>
<dbReference type="InterPro" id="IPR036640">
    <property type="entry name" value="ABC1_TM_sf"/>
</dbReference>
<evidence type="ECO:0000256" key="2">
    <source>
        <dbReference type="ARBA" id="ARBA00022692"/>
    </source>
</evidence>
<dbReference type="SMART" id="SM00382">
    <property type="entry name" value="AAA"/>
    <property type="match status" value="1"/>
</dbReference>
<keyword evidence="11" id="KW-1185">Reference proteome</keyword>
<name>A0A967EHV8_9MICO</name>
<dbReference type="Gene3D" id="1.20.1560.10">
    <property type="entry name" value="ABC transporter type 1, transmembrane domain"/>
    <property type="match status" value="1"/>
</dbReference>
<feature type="transmembrane region" description="Helical" evidence="7">
    <location>
        <begin position="234"/>
        <end position="256"/>
    </location>
</feature>
<evidence type="ECO:0000256" key="5">
    <source>
        <dbReference type="ARBA" id="ARBA00022989"/>
    </source>
</evidence>
<comment type="subcellular location">
    <subcellularLocation>
        <location evidence="1">Cell membrane</location>
        <topology evidence="1">Multi-pass membrane protein</topology>
    </subcellularLocation>
</comment>
<dbReference type="InterPro" id="IPR014216">
    <property type="entry name" value="ABC_transptr_CydD"/>
</dbReference>
<dbReference type="EMBL" id="JAAOIV010000013">
    <property type="protein sequence ID" value="NHN57213.1"/>
    <property type="molecule type" value="Genomic_DNA"/>
</dbReference>